<dbReference type="GO" id="GO:0008870">
    <property type="term" value="F:galactoside O-acetyltransferase activity"/>
    <property type="evidence" value="ECO:0007669"/>
    <property type="project" value="UniProtKB-EC"/>
</dbReference>
<dbReference type="InterPro" id="IPR001451">
    <property type="entry name" value="Hexapep"/>
</dbReference>
<dbReference type="Gene3D" id="2.160.10.10">
    <property type="entry name" value="Hexapeptide repeat proteins"/>
    <property type="match status" value="1"/>
</dbReference>
<sequence length="191" mass="20789">MECMKNIFEKDLSGEMVSPNEPGYEALISDIFATIKTATEMNTGYRTSEEVREYMKQILGKPLEKSTTVLPPLYIDYGKPITIGKGCFIQQCCTFFGRGGITIGNDVFIGPKVNLITINHDPNPENRSATYGRPIVIEDKAWIGINSTILPGVRIGYGAIVGAGSVVTKDVPPMTVVAGNPARFIKGIEAR</sequence>
<dbReference type="InterPro" id="IPR018357">
    <property type="entry name" value="Hexapep_transf_CS"/>
</dbReference>
<keyword evidence="3" id="KW-0012">Acyltransferase</keyword>
<reference evidence="3" key="1">
    <citation type="submission" date="2018-12" db="EMBL/GenBank/DDBJ databases">
        <authorList>
            <person name="Laville E."/>
        </authorList>
    </citation>
    <scope>NUCLEOTIDE SEQUENCE</scope>
</reference>
<keyword evidence="2 3" id="KW-0808">Transferase</keyword>
<dbReference type="PROSITE" id="PS00101">
    <property type="entry name" value="HEXAPEP_TRANSFERASES"/>
    <property type="match status" value="1"/>
</dbReference>
<comment type="similarity">
    <text evidence="1">Belongs to the transferase hexapeptide repeat family.</text>
</comment>
<evidence type="ECO:0000256" key="1">
    <source>
        <dbReference type="ARBA" id="ARBA00007274"/>
    </source>
</evidence>
<dbReference type="PANTHER" id="PTHR23416">
    <property type="entry name" value="SIALIC ACID SYNTHASE-RELATED"/>
    <property type="match status" value="1"/>
</dbReference>
<dbReference type="EC" id="2.3.1.18" evidence="3"/>
<name>A0A447I621_9ZZZZ</name>
<evidence type="ECO:0000313" key="3">
    <source>
        <dbReference type="EMBL" id="VDS02723.1"/>
    </source>
</evidence>
<dbReference type="CDD" id="cd03357">
    <property type="entry name" value="LbH_MAT_GAT"/>
    <property type="match status" value="1"/>
</dbReference>
<dbReference type="Pfam" id="PF00132">
    <property type="entry name" value="Hexapep"/>
    <property type="match status" value="1"/>
</dbReference>
<organism evidence="3">
    <name type="scientific">uncultured organism</name>
    <dbReference type="NCBI Taxonomy" id="155900"/>
    <lineage>
        <taxon>unclassified sequences</taxon>
        <taxon>environmental samples</taxon>
    </lineage>
</organism>
<accession>A0A447I621</accession>
<dbReference type="InterPro" id="IPR011004">
    <property type="entry name" value="Trimer_LpxA-like_sf"/>
</dbReference>
<protein>
    <submittedName>
        <fullName evidence="3">Galactoside O-acetyltransferase</fullName>
        <ecNumber evidence="3">2.3.1.18</ecNumber>
    </submittedName>
</protein>
<dbReference type="EMBL" id="LR131286">
    <property type="protein sequence ID" value="VDS02723.1"/>
    <property type="molecule type" value="Genomic_DNA"/>
</dbReference>
<dbReference type="InterPro" id="IPR051159">
    <property type="entry name" value="Hexapeptide_acetyltransf"/>
</dbReference>
<proteinExistence type="inferred from homology"/>
<dbReference type="SUPFAM" id="SSF51161">
    <property type="entry name" value="Trimeric LpxA-like enzymes"/>
    <property type="match status" value="1"/>
</dbReference>
<evidence type="ECO:0000256" key="2">
    <source>
        <dbReference type="ARBA" id="ARBA00022679"/>
    </source>
</evidence>
<dbReference type="PANTHER" id="PTHR23416:SF23">
    <property type="entry name" value="ACETYLTRANSFERASE C18B11.09C-RELATED"/>
    <property type="match status" value="1"/>
</dbReference>
<dbReference type="AlphaFoldDB" id="A0A447I621"/>